<dbReference type="InterPro" id="IPR000795">
    <property type="entry name" value="T_Tr_GTP-bd_dom"/>
</dbReference>
<dbReference type="AlphaFoldDB" id="A0A6D2KTU8"/>
<accession>A0A6D2KTU8</accession>
<organism evidence="7 8">
    <name type="scientific">Microthlaspi erraticum</name>
    <dbReference type="NCBI Taxonomy" id="1685480"/>
    <lineage>
        <taxon>Eukaryota</taxon>
        <taxon>Viridiplantae</taxon>
        <taxon>Streptophyta</taxon>
        <taxon>Embryophyta</taxon>
        <taxon>Tracheophyta</taxon>
        <taxon>Spermatophyta</taxon>
        <taxon>Magnoliopsida</taxon>
        <taxon>eudicotyledons</taxon>
        <taxon>Gunneridae</taxon>
        <taxon>Pentapetalae</taxon>
        <taxon>rosids</taxon>
        <taxon>malvids</taxon>
        <taxon>Brassicales</taxon>
        <taxon>Brassicaceae</taxon>
        <taxon>Coluteocarpeae</taxon>
        <taxon>Microthlaspi</taxon>
    </lineage>
</organism>
<dbReference type="GO" id="GO:0005525">
    <property type="term" value="F:GTP binding"/>
    <property type="evidence" value="ECO:0007669"/>
    <property type="project" value="UniProtKB-KW"/>
</dbReference>
<dbReference type="Gene3D" id="3.40.50.300">
    <property type="entry name" value="P-loop containing nucleotide triphosphate hydrolases"/>
    <property type="match status" value="1"/>
</dbReference>
<dbReference type="PANTHER" id="PTHR43381:SF5">
    <property type="entry name" value="TR-TYPE G DOMAIN-CONTAINING PROTEIN"/>
    <property type="match status" value="1"/>
</dbReference>
<gene>
    <name evidence="7" type="ORF">MERR_LOCUS43891</name>
</gene>
<evidence type="ECO:0000256" key="4">
    <source>
        <dbReference type="ARBA" id="ARBA00022917"/>
    </source>
</evidence>
<evidence type="ECO:0000256" key="5">
    <source>
        <dbReference type="ARBA" id="ARBA00023134"/>
    </source>
</evidence>
<evidence type="ECO:0000313" key="7">
    <source>
        <dbReference type="EMBL" id="CAA7056655.1"/>
    </source>
</evidence>
<dbReference type="Pfam" id="PF00646">
    <property type="entry name" value="F-box"/>
    <property type="match status" value="1"/>
</dbReference>
<dbReference type="CDD" id="cd01887">
    <property type="entry name" value="IF2_eIF5B"/>
    <property type="match status" value="1"/>
</dbReference>
<comment type="caution">
    <text evidence="7">The sequence shown here is derived from an EMBL/GenBank/DDBJ whole genome shotgun (WGS) entry which is preliminary data.</text>
</comment>
<dbReference type="GO" id="GO:0003743">
    <property type="term" value="F:translation initiation factor activity"/>
    <property type="evidence" value="ECO:0007669"/>
    <property type="project" value="UniProtKB-KW"/>
</dbReference>
<dbReference type="InterPro" id="IPR015760">
    <property type="entry name" value="TIF_IF2"/>
</dbReference>
<reference evidence="7" key="1">
    <citation type="submission" date="2020-01" db="EMBL/GenBank/DDBJ databases">
        <authorList>
            <person name="Mishra B."/>
        </authorList>
    </citation>
    <scope>NUCLEOTIDE SEQUENCE [LARGE SCALE GENOMIC DNA]</scope>
</reference>
<keyword evidence="4" id="KW-0648">Protein biosynthesis</keyword>
<dbReference type="PROSITE" id="PS51722">
    <property type="entry name" value="G_TR_2"/>
    <property type="match status" value="1"/>
</dbReference>
<name>A0A6D2KTU8_9BRAS</name>
<dbReference type="PRINTS" id="PR00315">
    <property type="entry name" value="ELONGATNFCT"/>
</dbReference>
<keyword evidence="5" id="KW-0342">GTP-binding</keyword>
<dbReference type="Proteomes" id="UP000467841">
    <property type="component" value="Unassembled WGS sequence"/>
</dbReference>
<dbReference type="GO" id="GO:0005737">
    <property type="term" value="C:cytoplasm"/>
    <property type="evidence" value="ECO:0007669"/>
    <property type="project" value="TreeGrafter"/>
</dbReference>
<evidence type="ECO:0000256" key="1">
    <source>
        <dbReference type="ARBA" id="ARBA00007733"/>
    </source>
</evidence>
<dbReference type="EMBL" id="CACVBM020001651">
    <property type="protein sequence ID" value="CAA7056655.1"/>
    <property type="molecule type" value="Genomic_DNA"/>
</dbReference>
<dbReference type="GO" id="GO:0003924">
    <property type="term" value="F:GTPase activity"/>
    <property type="evidence" value="ECO:0007669"/>
    <property type="project" value="InterPro"/>
</dbReference>
<evidence type="ECO:0000256" key="3">
    <source>
        <dbReference type="ARBA" id="ARBA00022741"/>
    </source>
</evidence>
<dbReference type="SUPFAM" id="SSF52540">
    <property type="entry name" value="P-loop containing nucleoside triphosphate hydrolases"/>
    <property type="match status" value="1"/>
</dbReference>
<evidence type="ECO:0000259" key="6">
    <source>
        <dbReference type="PROSITE" id="PS51722"/>
    </source>
</evidence>
<keyword evidence="3" id="KW-0547">Nucleotide-binding</keyword>
<dbReference type="Pfam" id="PF00009">
    <property type="entry name" value="GTP_EFTU"/>
    <property type="match status" value="1"/>
</dbReference>
<sequence>MEEVPVDGKLQSCVFLDTPGHEAFGAMRARGARVTDIAIIVVAADDGIRPQTNEAIAHAKAADVPIVIAINKIDKDGASPERVMQELSSIGLMPEDWGGDVPMVQISALKGENIDDLLETVMLVAEETVGVSSQSIWNLCKKLNRNRIRWAYEAPTQIPEELQAEILARMEAKVLNLKLVSKRWGSTVDTDLMFLENQIY</sequence>
<dbReference type="PANTHER" id="PTHR43381">
    <property type="entry name" value="TRANSLATION INITIATION FACTOR IF-2-RELATED"/>
    <property type="match status" value="1"/>
</dbReference>
<proteinExistence type="inferred from homology"/>
<feature type="domain" description="Tr-type G" evidence="6">
    <location>
        <begin position="1"/>
        <end position="129"/>
    </location>
</feature>
<comment type="similarity">
    <text evidence="1">Belongs to the TRAFAC class translation factor GTPase superfamily. Classic translation factor GTPase family. IF-2 subfamily.</text>
</comment>
<keyword evidence="2" id="KW-0396">Initiation factor</keyword>
<evidence type="ECO:0000313" key="8">
    <source>
        <dbReference type="Proteomes" id="UP000467841"/>
    </source>
</evidence>
<keyword evidence="8" id="KW-1185">Reference proteome</keyword>
<dbReference type="InterPro" id="IPR027417">
    <property type="entry name" value="P-loop_NTPase"/>
</dbReference>
<dbReference type="NCBIfam" id="TIGR00231">
    <property type="entry name" value="small_GTP"/>
    <property type="match status" value="1"/>
</dbReference>
<dbReference type="InterPro" id="IPR001810">
    <property type="entry name" value="F-box_dom"/>
</dbReference>
<dbReference type="InterPro" id="IPR005225">
    <property type="entry name" value="Small_GTP-bd"/>
</dbReference>
<evidence type="ECO:0000256" key="2">
    <source>
        <dbReference type="ARBA" id="ARBA00022540"/>
    </source>
</evidence>
<protein>
    <recommendedName>
        <fullName evidence="6">Tr-type G domain-containing protein</fullName>
    </recommendedName>
</protein>
<dbReference type="OrthoDB" id="361630at2759"/>